<name>A0A7R8X2G4_9CRUS</name>
<sequence length="60" mass="6129">MSSKMGSIADNGSGGSYVYRSCKAALNAVCVSAAKDLADEGIQVAILHPGWVRTDMGGPN</sequence>
<dbReference type="AlphaFoldDB" id="A0A7R8X2G4"/>
<evidence type="ECO:0000313" key="1">
    <source>
        <dbReference type="EMBL" id="CAD7239569.1"/>
    </source>
</evidence>
<dbReference type="OrthoDB" id="9982184at2759"/>
<dbReference type="InterPro" id="IPR052184">
    <property type="entry name" value="SDR_enzymes"/>
</dbReference>
<dbReference type="EMBL" id="OB731418">
    <property type="protein sequence ID" value="CAD7239569.1"/>
    <property type="molecule type" value="Genomic_DNA"/>
</dbReference>
<proteinExistence type="predicted"/>
<reference evidence="1" key="1">
    <citation type="submission" date="2020-11" db="EMBL/GenBank/DDBJ databases">
        <authorList>
            <person name="Tran Van P."/>
        </authorList>
    </citation>
    <scope>NUCLEOTIDE SEQUENCE</scope>
</reference>
<dbReference type="PANTHER" id="PTHR45458:SF1">
    <property type="entry name" value="SHORT CHAIN DEHYDROGENASE"/>
    <property type="match status" value="1"/>
</dbReference>
<gene>
    <name evidence="1" type="ORF">CTOB1V02_LOCUS17384</name>
</gene>
<accession>A0A7R8X2G4</accession>
<dbReference type="GO" id="GO:0016616">
    <property type="term" value="F:oxidoreductase activity, acting on the CH-OH group of donors, NAD or NADP as acceptor"/>
    <property type="evidence" value="ECO:0007669"/>
    <property type="project" value="TreeGrafter"/>
</dbReference>
<dbReference type="Gene3D" id="3.40.50.720">
    <property type="entry name" value="NAD(P)-binding Rossmann-like Domain"/>
    <property type="match status" value="1"/>
</dbReference>
<feature type="non-terminal residue" evidence="1">
    <location>
        <position position="60"/>
    </location>
</feature>
<dbReference type="Pfam" id="PF00106">
    <property type="entry name" value="adh_short"/>
    <property type="match status" value="1"/>
</dbReference>
<dbReference type="InterPro" id="IPR002347">
    <property type="entry name" value="SDR_fam"/>
</dbReference>
<organism evidence="1">
    <name type="scientific">Cyprideis torosa</name>
    <dbReference type="NCBI Taxonomy" id="163714"/>
    <lineage>
        <taxon>Eukaryota</taxon>
        <taxon>Metazoa</taxon>
        <taxon>Ecdysozoa</taxon>
        <taxon>Arthropoda</taxon>
        <taxon>Crustacea</taxon>
        <taxon>Oligostraca</taxon>
        <taxon>Ostracoda</taxon>
        <taxon>Podocopa</taxon>
        <taxon>Podocopida</taxon>
        <taxon>Cytherocopina</taxon>
        <taxon>Cytheroidea</taxon>
        <taxon>Cytherideidae</taxon>
        <taxon>Cyprideis</taxon>
    </lineage>
</organism>
<dbReference type="PANTHER" id="PTHR45458">
    <property type="entry name" value="SHORT-CHAIN DEHYDROGENASE/REDUCTASE SDR"/>
    <property type="match status" value="1"/>
</dbReference>
<dbReference type="SUPFAM" id="SSF51735">
    <property type="entry name" value="NAD(P)-binding Rossmann-fold domains"/>
    <property type="match status" value="1"/>
</dbReference>
<protein>
    <submittedName>
        <fullName evidence="1">Uncharacterized protein</fullName>
    </submittedName>
</protein>
<dbReference type="InterPro" id="IPR036291">
    <property type="entry name" value="NAD(P)-bd_dom_sf"/>
</dbReference>